<dbReference type="AlphaFoldDB" id="A0A7W7D4X9"/>
<proteinExistence type="predicted"/>
<sequence>METVRRLVVIGDGTGSRDSRYHGFYSAKRILGVVIRPGRLARR</sequence>
<dbReference type="GO" id="GO:0008233">
    <property type="term" value="F:peptidase activity"/>
    <property type="evidence" value="ECO:0007669"/>
    <property type="project" value="UniProtKB-KW"/>
</dbReference>
<evidence type="ECO:0000313" key="2">
    <source>
        <dbReference type="Proteomes" id="UP000542210"/>
    </source>
</evidence>
<dbReference type="Proteomes" id="UP000542210">
    <property type="component" value="Unassembled WGS sequence"/>
</dbReference>
<protein>
    <submittedName>
        <fullName evidence="1">Type IV secretory pathway protease TraF</fullName>
    </submittedName>
</protein>
<gene>
    <name evidence="1" type="ORF">BJ982_001598</name>
</gene>
<keyword evidence="1" id="KW-0378">Hydrolase</keyword>
<dbReference type="RefSeq" id="WP_260413737.1">
    <property type="nucleotide sequence ID" value="NZ_BOOV01000009.1"/>
</dbReference>
<dbReference type="GO" id="GO:0006508">
    <property type="term" value="P:proteolysis"/>
    <property type="evidence" value="ECO:0007669"/>
    <property type="project" value="UniProtKB-KW"/>
</dbReference>
<evidence type="ECO:0000313" key="1">
    <source>
        <dbReference type="EMBL" id="MBB4700054.1"/>
    </source>
</evidence>
<accession>A0A7W7D4X9</accession>
<reference evidence="1 2" key="1">
    <citation type="submission" date="2020-08" db="EMBL/GenBank/DDBJ databases">
        <title>Sequencing the genomes of 1000 actinobacteria strains.</title>
        <authorList>
            <person name="Klenk H.-P."/>
        </authorList>
    </citation>
    <scope>NUCLEOTIDE SEQUENCE [LARGE SCALE GENOMIC DNA]</scope>
    <source>
        <strain evidence="1 2">DSM 45784</strain>
    </source>
</reference>
<comment type="caution">
    <text evidence="1">The sequence shown here is derived from an EMBL/GenBank/DDBJ whole genome shotgun (WGS) entry which is preliminary data.</text>
</comment>
<dbReference type="EMBL" id="JACHND010000001">
    <property type="protein sequence ID" value="MBB4700054.1"/>
    <property type="molecule type" value="Genomic_DNA"/>
</dbReference>
<keyword evidence="1" id="KW-0645">Protease</keyword>
<name>A0A7W7D4X9_9ACTN</name>
<keyword evidence="2" id="KW-1185">Reference proteome</keyword>
<organism evidence="1 2">
    <name type="scientific">Sphaerisporangium siamense</name>
    <dbReference type="NCBI Taxonomy" id="795645"/>
    <lineage>
        <taxon>Bacteria</taxon>
        <taxon>Bacillati</taxon>
        <taxon>Actinomycetota</taxon>
        <taxon>Actinomycetes</taxon>
        <taxon>Streptosporangiales</taxon>
        <taxon>Streptosporangiaceae</taxon>
        <taxon>Sphaerisporangium</taxon>
    </lineage>
</organism>